<evidence type="ECO:0000313" key="1">
    <source>
        <dbReference type="EMBL" id="KAA6319635.1"/>
    </source>
</evidence>
<accession>A0A5J4QD61</accession>
<proteinExistence type="predicted"/>
<dbReference type="AlphaFoldDB" id="A0A5J4QD61"/>
<comment type="caution">
    <text evidence="1">The sequence shown here is derived from an EMBL/GenBank/DDBJ whole genome shotgun (WGS) entry which is preliminary data.</text>
</comment>
<protein>
    <submittedName>
        <fullName evidence="1">Uncharacterized protein</fullName>
    </submittedName>
</protein>
<sequence>MNPKKTTEEATEKLLHENAVTERMNGILKAEWLDMEE</sequence>
<reference evidence="1" key="1">
    <citation type="submission" date="2019-03" db="EMBL/GenBank/DDBJ databases">
        <title>Single cell metagenomics reveals metabolic interactions within the superorganism composed of flagellate Streblomastix strix and complex community of Bacteroidetes bacteria on its surface.</title>
        <authorList>
            <person name="Treitli S.C."/>
            <person name="Kolisko M."/>
            <person name="Husnik F."/>
            <person name="Keeling P."/>
            <person name="Hampl V."/>
        </authorList>
    </citation>
    <scope>NUCLEOTIDE SEQUENCE</scope>
    <source>
        <strain evidence="1">STM</strain>
    </source>
</reference>
<dbReference type="EMBL" id="SNRY01003819">
    <property type="protein sequence ID" value="KAA6319635.1"/>
    <property type="molecule type" value="Genomic_DNA"/>
</dbReference>
<organism evidence="1">
    <name type="scientific">termite gut metagenome</name>
    <dbReference type="NCBI Taxonomy" id="433724"/>
    <lineage>
        <taxon>unclassified sequences</taxon>
        <taxon>metagenomes</taxon>
        <taxon>organismal metagenomes</taxon>
    </lineage>
</organism>
<gene>
    <name evidence="1" type="ORF">EZS27_030498</name>
</gene>
<name>A0A5J4QD61_9ZZZZ</name>